<dbReference type="Proteomes" id="UP001187471">
    <property type="component" value="Unassembled WGS sequence"/>
</dbReference>
<dbReference type="GO" id="GO:0000724">
    <property type="term" value="P:double-strand break repair via homologous recombination"/>
    <property type="evidence" value="ECO:0007669"/>
    <property type="project" value="TreeGrafter"/>
</dbReference>
<dbReference type="GO" id="GO:0010212">
    <property type="term" value="P:response to ionizing radiation"/>
    <property type="evidence" value="ECO:0007669"/>
    <property type="project" value="TreeGrafter"/>
</dbReference>
<protein>
    <submittedName>
        <fullName evidence="2">Uncharacterized protein</fullName>
    </submittedName>
</protein>
<dbReference type="FunFam" id="2.40.50.140:FF:000072">
    <property type="entry name" value="SOSS complex subunit B2"/>
    <property type="match status" value="1"/>
</dbReference>
<keyword evidence="1" id="KW-0238">DNA-binding</keyword>
<keyword evidence="3" id="KW-1185">Reference proteome</keyword>
<dbReference type="GO" id="GO:0005694">
    <property type="term" value="C:chromosome"/>
    <property type="evidence" value="ECO:0007669"/>
    <property type="project" value="UniProtKB-ARBA"/>
</dbReference>
<dbReference type="GO" id="GO:0044818">
    <property type="term" value="P:mitotic G2/M transition checkpoint"/>
    <property type="evidence" value="ECO:0007669"/>
    <property type="project" value="TreeGrafter"/>
</dbReference>
<dbReference type="GO" id="GO:0003677">
    <property type="term" value="F:DNA binding"/>
    <property type="evidence" value="ECO:0007669"/>
    <property type="project" value="UniProtKB-KW"/>
</dbReference>
<dbReference type="GO" id="GO:0070876">
    <property type="term" value="C:SOSS complex"/>
    <property type="evidence" value="ECO:0007669"/>
    <property type="project" value="TreeGrafter"/>
</dbReference>
<organism evidence="2 3">
    <name type="scientific">Escallonia rubra</name>
    <dbReference type="NCBI Taxonomy" id="112253"/>
    <lineage>
        <taxon>Eukaryota</taxon>
        <taxon>Viridiplantae</taxon>
        <taxon>Streptophyta</taxon>
        <taxon>Embryophyta</taxon>
        <taxon>Tracheophyta</taxon>
        <taxon>Spermatophyta</taxon>
        <taxon>Magnoliopsida</taxon>
        <taxon>eudicotyledons</taxon>
        <taxon>Gunneridae</taxon>
        <taxon>Pentapetalae</taxon>
        <taxon>asterids</taxon>
        <taxon>campanulids</taxon>
        <taxon>Escalloniales</taxon>
        <taxon>Escalloniaceae</taxon>
        <taxon>Escallonia</taxon>
    </lineage>
</organism>
<dbReference type="PANTHER" id="PTHR13356">
    <property type="entry name" value="OB FOLD NUCLEIC ACID BINDING PROTEIN-RELATED"/>
    <property type="match status" value="1"/>
</dbReference>
<evidence type="ECO:0000256" key="1">
    <source>
        <dbReference type="ARBA" id="ARBA00023125"/>
    </source>
</evidence>
<dbReference type="InterPro" id="IPR051231">
    <property type="entry name" value="SOSS-B"/>
</dbReference>
<dbReference type="InterPro" id="IPR012340">
    <property type="entry name" value="NA-bd_OB-fold"/>
</dbReference>
<evidence type="ECO:0000313" key="2">
    <source>
        <dbReference type="EMBL" id="KAK2967656.1"/>
    </source>
</evidence>
<evidence type="ECO:0000313" key="3">
    <source>
        <dbReference type="Proteomes" id="UP001187471"/>
    </source>
</evidence>
<name>A0AA88QMT0_9ASTE</name>
<dbReference type="EMBL" id="JAVXUO010003001">
    <property type="protein sequence ID" value="KAK2967656.1"/>
    <property type="molecule type" value="Genomic_DNA"/>
</dbReference>
<comment type="caution">
    <text evidence="2">The sequence shown here is derived from an EMBL/GenBank/DDBJ whole genome shotgun (WGS) entry which is preliminary data.</text>
</comment>
<dbReference type="Gene3D" id="2.40.50.140">
    <property type="entry name" value="Nucleic acid-binding proteins"/>
    <property type="match status" value="1"/>
</dbReference>
<gene>
    <name evidence="2" type="ORF">RJ640_030527</name>
</gene>
<proteinExistence type="predicted"/>
<dbReference type="SUPFAM" id="SSF50249">
    <property type="entry name" value="Nucleic acid-binding proteins"/>
    <property type="match status" value="1"/>
</dbReference>
<reference evidence="2" key="1">
    <citation type="submission" date="2022-12" db="EMBL/GenBank/DDBJ databases">
        <title>Draft genome assemblies for two species of Escallonia (Escalloniales).</title>
        <authorList>
            <person name="Chanderbali A."/>
            <person name="Dervinis C."/>
            <person name="Anghel I."/>
            <person name="Soltis D."/>
            <person name="Soltis P."/>
            <person name="Zapata F."/>
        </authorList>
    </citation>
    <scope>NUCLEOTIDE SEQUENCE</scope>
    <source>
        <strain evidence="2">UCBG92.1500</strain>
        <tissue evidence="2">Leaf</tissue>
    </source>
</reference>
<dbReference type="PANTHER" id="PTHR13356:SF0">
    <property type="entry name" value="SOSS COMPLEX SUBUNIT B HOMOLOG"/>
    <property type="match status" value="1"/>
</dbReference>
<sequence length="430" mass="48567">MVMEINDGDGDGRILTSGVNGKVKGNVKKIVMEINDSPTVSSKTWCRKTQQAHPVGMATIGIQCVSYWTKFIIDMEGGVWDFVGSGLIYPIIGIRMTFIIAEVLPLWDCTKVEASLSGDEITLSAATRSSLFRREPRASIYIFVTPLLRQFRSQLERLGELMNIWSSLTGGEIQCGDCARFELMGSRDNFVPQPPSLRRRVEFCLLCAKISDDLLDFKSLVYHERQNYSKWNREHQPISKSAFRAYDAQNNINTKFILLDKARVTLEGQQKICLALVADETAAVHFQLWGDECDAFETGDIIHLANGIFSYNRNNLVLRSGKRGRAEKVGEFTMAFVETPNLSEIRWVPDSNNSKKYVQEARRKKNPPSTPPSATAKLCYERLSSLIPFCPLSVHTVYTWKLDEEWNRTPMTDSGYRDVTEFPGGSSKTL</sequence>
<dbReference type="AlphaFoldDB" id="A0AA88QMT0"/>
<accession>A0AA88QMT0</accession>